<feature type="transmembrane region" description="Helical" evidence="1">
    <location>
        <begin position="16"/>
        <end position="33"/>
    </location>
</feature>
<keyword evidence="1" id="KW-0812">Transmembrane</keyword>
<dbReference type="EMBL" id="LAZR01005230">
    <property type="protein sequence ID" value="KKN01726.1"/>
    <property type="molecule type" value="Genomic_DNA"/>
</dbReference>
<keyword evidence="1" id="KW-0472">Membrane</keyword>
<protein>
    <submittedName>
        <fullName evidence="2">Uncharacterized protein</fullName>
    </submittedName>
</protein>
<sequence>MQFWTKLSTIIRHNQGIFISIGLCIPILLWFWGCESQVASLKDPSIKVNRLELNVEYETLIAGIDSDITRLKAITDIRLQDLHRQDEIKRTLYNHALGWAEGQPANPIGLLTTLGGIFGIGAVIDNRRKDGIIKTLKKSTG</sequence>
<gene>
    <name evidence="2" type="ORF">LCGC14_1124800</name>
</gene>
<comment type="caution">
    <text evidence="2">The sequence shown here is derived from an EMBL/GenBank/DDBJ whole genome shotgun (WGS) entry which is preliminary data.</text>
</comment>
<proteinExistence type="predicted"/>
<dbReference type="AlphaFoldDB" id="A0A0F9PKX7"/>
<evidence type="ECO:0000256" key="1">
    <source>
        <dbReference type="SAM" id="Phobius"/>
    </source>
</evidence>
<name>A0A0F9PKX7_9ZZZZ</name>
<evidence type="ECO:0000313" key="2">
    <source>
        <dbReference type="EMBL" id="KKN01726.1"/>
    </source>
</evidence>
<accession>A0A0F9PKX7</accession>
<reference evidence="2" key="1">
    <citation type="journal article" date="2015" name="Nature">
        <title>Complex archaea that bridge the gap between prokaryotes and eukaryotes.</title>
        <authorList>
            <person name="Spang A."/>
            <person name="Saw J.H."/>
            <person name="Jorgensen S.L."/>
            <person name="Zaremba-Niedzwiedzka K."/>
            <person name="Martijn J."/>
            <person name="Lind A.E."/>
            <person name="van Eijk R."/>
            <person name="Schleper C."/>
            <person name="Guy L."/>
            <person name="Ettema T.J."/>
        </authorList>
    </citation>
    <scope>NUCLEOTIDE SEQUENCE</scope>
</reference>
<organism evidence="2">
    <name type="scientific">marine sediment metagenome</name>
    <dbReference type="NCBI Taxonomy" id="412755"/>
    <lineage>
        <taxon>unclassified sequences</taxon>
        <taxon>metagenomes</taxon>
        <taxon>ecological metagenomes</taxon>
    </lineage>
</organism>
<keyword evidence="1" id="KW-1133">Transmembrane helix</keyword>